<keyword evidence="2" id="KW-0964">Secreted</keyword>
<organism evidence="5 6">
    <name type="scientific">Paracraurococcus ruber</name>
    <dbReference type="NCBI Taxonomy" id="77675"/>
    <lineage>
        <taxon>Bacteria</taxon>
        <taxon>Pseudomonadati</taxon>
        <taxon>Pseudomonadota</taxon>
        <taxon>Alphaproteobacteria</taxon>
        <taxon>Acetobacterales</taxon>
        <taxon>Roseomonadaceae</taxon>
        <taxon>Paracraurococcus</taxon>
    </lineage>
</organism>
<dbReference type="InterPro" id="IPR020864">
    <property type="entry name" value="MACPF"/>
</dbReference>
<dbReference type="Pfam" id="PF01823">
    <property type="entry name" value="MACPF"/>
    <property type="match status" value="1"/>
</dbReference>
<dbReference type="PANTHER" id="PTHR45742:SF8">
    <property type="entry name" value="FLOCCULATION PROTEIN FLO11"/>
    <property type="match status" value="1"/>
</dbReference>
<keyword evidence="3" id="KW-1015">Disulfide bond</keyword>
<sequence length="491" mass="53307">MSDADGKMIPNIEYLGRCYDVLKTDPLSLGETALPLVFDFGGETYRTSLGYLVPKGVIHSAPSSTRFLTESRIVSSTFEFQDSFSSQLSMNAGVEGVFEFSASASYRQVESQTQSRKYSYLYSRAHRVENIVKLDLLNRNSGLRLTEAFRQMVADLPPPEAPEADTAYANFVAEFGTHVTTEIRLGGAAVQTTRAASSRVLKSQETESNFTAKANAVIEAVSAGASVEQATKQTRSSDQAEEYERSQVDFQGGLGTTGGITNEWLASIAAAPVIIAAQFADITSLLTADWFPEDEFIAAKQLYVSYAIRDHILEKGRRGDVNRPLRYGERLVMLLARNDNTLGFPQLEGGDAPVLAYPAARTDQRPTAVALEPYDKTRADRPVLSGDAVRIRLLATGKYLSRDQASGGLAFNAAQAGAVWLRLTRSDENAAILQPSGLVFSEMDKLHLSPSSTNPGSIAVGIDAAGNRLMARGNVHAPFRLMRVPEPGKDD</sequence>
<dbReference type="PANTHER" id="PTHR45742">
    <property type="entry name" value="COMPLEMENT COMPONENT C6"/>
    <property type="match status" value="1"/>
</dbReference>
<feature type="domain" description="MACPF" evidence="4">
    <location>
        <begin position="1"/>
        <end position="319"/>
    </location>
</feature>
<evidence type="ECO:0000313" key="5">
    <source>
        <dbReference type="EMBL" id="MBK1662215.1"/>
    </source>
</evidence>
<evidence type="ECO:0000256" key="3">
    <source>
        <dbReference type="ARBA" id="ARBA00023157"/>
    </source>
</evidence>
<accession>A0ABS1D6W3</accession>
<dbReference type="SMART" id="SM00457">
    <property type="entry name" value="MACPF"/>
    <property type="match status" value="1"/>
</dbReference>
<evidence type="ECO:0000259" key="4">
    <source>
        <dbReference type="PROSITE" id="PS51412"/>
    </source>
</evidence>
<evidence type="ECO:0000256" key="2">
    <source>
        <dbReference type="ARBA" id="ARBA00022525"/>
    </source>
</evidence>
<name>A0ABS1D6W3_9PROT</name>
<reference evidence="5 6" key="1">
    <citation type="journal article" date="2020" name="Microorganisms">
        <title>Osmotic Adaptation and Compatible Solute Biosynthesis of Phototrophic Bacteria as Revealed from Genome Analyses.</title>
        <authorList>
            <person name="Imhoff J.F."/>
            <person name="Rahn T."/>
            <person name="Kunzel S."/>
            <person name="Keller A."/>
            <person name="Neulinger S.C."/>
        </authorList>
    </citation>
    <scope>NUCLEOTIDE SEQUENCE [LARGE SCALE GENOMIC DNA]</scope>
    <source>
        <strain evidence="5 6">DSM 15382</strain>
    </source>
</reference>
<dbReference type="PROSITE" id="PS51412">
    <property type="entry name" value="MACPF_2"/>
    <property type="match status" value="1"/>
</dbReference>
<protein>
    <recommendedName>
        <fullName evidence="4">MACPF domain-containing protein</fullName>
    </recommendedName>
</protein>
<proteinExistence type="predicted"/>
<comment type="subcellular location">
    <subcellularLocation>
        <location evidence="1">Secreted</location>
    </subcellularLocation>
</comment>
<evidence type="ECO:0000313" key="6">
    <source>
        <dbReference type="Proteomes" id="UP000697995"/>
    </source>
</evidence>
<comment type="caution">
    <text evidence="5">The sequence shown here is derived from an EMBL/GenBank/DDBJ whole genome shotgun (WGS) entry which is preliminary data.</text>
</comment>
<dbReference type="RefSeq" id="WP_133223293.1">
    <property type="nucleotide sequence ID" value="NZ_NRSG01000484.1"/>
</dbReference>
<dbReference type="EMBL" id="NRSG01000484">
    <property type="protein sequence ID" value="MBK1662215.1"/>
    <property type="molecule type" value="Genomic_DNA"/>
</dbReference>
<gene>
    <name evidence="5" type="ORF">CKO45_28930</name>
</gene>
<evidence type="ECO:0000256" key="1">
    <source>
        <dbReference type="ARBA" id="ARBA00004613"/>
    </source>
</evidence>
<keyword evidence="6" id="KW-1185">Reference proteome</keyword>
<dbReference type="Proteomes" id="UP000697995">
    <property type="component" value="Unassembled WGS sequence"/>
</dbReference>